<reference evidence="2 3" key="1">
    <citation type="submission" date="2024-05" db="EMBL/GenBank/DDBJ databases">
        <title>Genome sequencing and assembly of Indian major carp, Cirrhinus mrigala (Hamilton, 1822).</title>
        <authorList>
            <person name="Mohindra V."/>
            <person name="Chowdhury L.M."/>
            <person name="Lal K."/>
            <person name="Jena J.K."/>
        </authorList>
    </citation>
    <scope>NUCLEOTIDE SEQUENCE [LARGE SCALE GENOMIC DNA]</scope>
    <source>
        <strain evidence="2">CM1030</strain>
        <tissue evidence="2">Blood</tissue>
    </source>
</reference>
<dbReference type="EMBL" id="JAMKFB020000022">
    <property type="protein sequence ID" value="KAL0160198.1"/>
    <property type="molecule type" value="Genomic_DNA"/>
</dbReference>
<accession>A0ABD0NEP8</accession>
<feature type="non-terminal residue" evidence="2">
    <location>
        <position position="50"/>
    </location>
</feature>
<feature type="non-terminal residue" evidence="2">
    <location>
        <position position="1"/>
    </location>
</feature>
<evidence type="ECO:0000313" key="2">
    <source>
        <dbReference type="EMBL" id="KAL0160198.1"/>
    </source>
</evidence>
<dbReference type="Proteomes" id="UP001529510">
    <property type="component" value="Unassembled WGS sequence"/>
</dbReference>
<proteinExistence type="predicted"/>
<evidence type="ECO:0000256" key="1">
    <source>
        <dbReference type="SAM" id="MobiDB-lite"/>
    </source>
</evidence>
<keyword evidence="3" id="KW-1185">Reference proteome</keyword>
<sequence>GSFSSSHGRYRLLRPIRCSFGSASRNSSRPDHSREQRLHGALRGPESDNR</sequence>
<gene>
    <name evidence="2" type="ORF">M9458_043923</name>
</gene>
<feature type="compositionally biased region" description="Basic and acidic residues" evidence="1">
    <location>
        <begin position="28"/>
        <end position="38"/>
    </location>
</feature>
<feature type="region of interest" description="Disordered" evidence="1">
    <location>
        <begin position="20"/>
        <end position="50"/>
    </location>
</feature>
<organism evidence="2 3">
    <name type="scientific">Cirrhinus mrigala</name>
    <name type="common">Mrigala</name>
    <dbReference type="NCBI Taxonomy" id="683832"/>
    <lineage>
        <taxon>Eukaryota</taxon>
        <taxon>Metazoa</taxon>
        <taxon>Chordata</taxon>
        <taxon>Craniata</taxon>
        <taxon>Vertebrata</taxon>
        <taxon>Euteleostomi</taxon>
        <taxon>Actinopterygii</taxon>
        <taxon>Neopterygii</taxon>
        <taxon>Teleostei</taxon>
        <taxon>Ostariophysi</taxon>
        <taxon>Cypriniformes</taxon>
        <taxon>Cyprinidae</taxon>
        <taxon>Labeoninae</taxon>
        <taxon>Labeonini</taxon>
        <taxon>Cirrhinus</taxon>
    </lineage>
</organism>
<name>A0ABD0NEP8_CIRMR</name>
<evidence type="ECO:0000313" key="3">
    <source>
        <dbReference type="Proteomes" id="UP001529510"/>
    </source>
</evidence>
<comment type="caution">
    <text evidence="2">The sequence shown here is derived from an EMBL/GenBank/DDBJ whole genome shotgun (WGS) entry which is preliminary data.</text>
</comment>
<protein>
    <submittedName>
        <fullName evidence="2">Uncharacterized protein</fullName>
    </submittedName>
</protein>
<dbReference type="AlphaFoldDB" id="A0ABD0NEP8"/>